<feature type="region of interest" description="Disordered" evidence="1">
    <location>
        <begin position="1"/>
        <end position="69"/>
    </location>
</feature>
<dbReference type="EMBL" id="JAXUIC010000012">
    <property type="protein sequence ID" value="KAK4560175.1"/>
    <property type="molecule type" value="Genomic_DNA"/>
</dbReference>
<name>A0AAN7E298_QUERU</name>
<comment type="caution">
    <text evidence="4">The sequence shown here is derived from an EMBL/GenBank/DDBJ whole genome shotgun (WGS) entry which is preliminary data.</text>
</comment>
<dbReference type="Pfam" id="PF13962">
    <property type="entry name" value="PGG"/>
    <property type="match status" value="1"/>
</dbReference>
<feature type="transmembrane region" description="Helical" evidence="2">
    <location>
        <begin position="737"/>
        <end position="763"/>
    </location>
</feature>
<evidence type="ECO:0000259" key="3">
    <source>
        <dbReference type="Pfam" id="PF13962"/>
    </source>
</evidence>
<evidence type="ECO:0000256" key="2">
    <source>
        <dbReference type="SAM" id="Phobius"/>
    </source>
</evidence>
<reference evidence="4 5" key="1">
    <citation type="journal article" date="2023" name="G3 (Bethesda)">
        <title>A haplotype-resolved chromosome-scale genome for Quercus rubra L. provides insights into the genetics of adaptive traits for red oak species.</title>
        <authorList>
            <person name="Kapoor B."/>
            <person name="Jenkins J."/>
            <person name="Schmutz J."/>
            <person name="Zhebentyayeva T."/>
            <person name="Kuelheim C."/>
            <person name="Coggeshall M."/>
            <person name="Heim C."/>
            <person name="Lasky J.R."/>
            <person name="Leites L."/>
            <person name="Islam-Faridi N."/>
            <person name="Romero-Severson J."/>
            <person name="DeLeo V.L."/>
            <person name="Lucas S.M."/>
            <person name="Lazic D."/>
            <person name="Gailing O."/>
            <person name="Carlson J."/>
            <person name="Staton M."/>
        </authorList>
    </citation>
    <scope>NUCLEOTIDE SEQUENCE [LARGE SCALE GENOMIC DNA]</scope>
    <source>
        <strain evidence="4">Pseudo-F2</strain>
    </source>
</reference>
<proteinExistence type="predicted"/>
<protein>
    <recommendedName>
        <fullName evidence="3">PGG domain-containing protein</fullName>
    </recommendedName>
</protein>
<sequence length="782" mass="88878">MKTEGTEMESNIEIHDDKFGELPLSPTLTKDNKLRDAFDSSWLEEMGPPSKEDPLGSPTLKKEAERLSQSAARGEWDEVQKICQAANWLFDISITKLGDTVLHLAVYNKQENIFERLLQQLSSESLHETSFLKKKNAKGDTLLHSAASVGSENMCRIITEFHSAEYSTTLLSVRNNEGETPLFSAALHGRKDAFLFLHSICGPEERSNYCKRSNGDSILHCAISEEHYELSLIILRLYKESKDLVNHRNNAGMTPLHLLASKPSAFKSGSNLRWFESIIYHSFSTTEKELISRADDQNLEKERVTHGAFDRKGSKKAVREVDAEDPDRHHSTWGGYDSRNGARGHQFPSNYKTCCLLVKLVFKALRHLFIEPLKKAKEIRRTKERHTWSILIMNELLKDAEMYPIPPSVRKSVDKNLGKGTPQADATEKINSRQLTKICEDKFPRNYQTCINFIQFLCDMAQDEKEKEGDTEPTEVILMAAKNGITEMVRKILEIYPVAMYDVDKDQKNIVLLTVEHKQPCVYELLLSLKKKNVIKDSLFSEVDNKGNSVLHLAATKAEFNWPVPGAASQMQWEIRWYEYIQNSMERSLLPLLNKKGQTPEEIFTKTHEDLVKQGGDWLSSTANACSVVAGLFVTSTFSTATNLPEVVEGNKHSEASKIFAGSSFVSFYTSLVAVVMFLSILTSGYREKDFRHALPWKLLLGLTAFYMSIASTLVSFTTGHFFIFRNQLKFVSSTSYIVAYALVTLFSMAVFPLFFHLVWATLKKVPQRKYRVTIPHWLSED</sequence>
<organism evidence="4 5">
    <name type="scientific">Quercus rubra</name>
    <name type="common">Northern red oak</name>
    <name type="synonym">Quercus borealis</name>
    <dbReference type="NCBI Taxonomy" id="3512"/>
    <lineage>
        <taxon>Eukaryota</taxon>
        <taxon>Viridiplantae</taxon>
        <taxon>Streptophyta</taxon>
        <taxon>Embryophyta</taxon>
        <taxon>Tracheophyta</taxon>
        <taxon>Spermatophyta</taxon>
        <taxon>Magnoliopsida</taxon>
        <taxon>eudicotyledons</taxon>
        <taxon>Gunneridae</taxon>
        <taxon>Pentapetalae</taxon>
        <taxon>rosids</taxon>
        <taxon>fabids</taxon>
        <taxon>Fagales</taxon>
        <taxon>Fagaceae</taxon>
        <taxon>Quercus</taxon>
    </lineage>
</organism>
<evidence type="ECO:0000313" key="4">
    <source>
        <dbReference type="EMBL" id="KAK4560175.1"/>
    </source>
</evidence>
<feature type="transmembrane region" description="Helical" evidence="2">
    <location>
        <begin position="699"/>
        <end position="725"/>
    </location>
</feature>
<evidence type="ECO:0000313" key="5">
    <source>
        <dbReference type="Proteomes" id="UP001324115"/>
    </source>
</evidence>
<keyword evidence="5" id="KW-1185">Reference proteome</keyword>
<keyword evidence="2" id="KW-0472">Membrane</keyword>
<feature type="compositionally biased region" description="Basic and acidic residues" evidence="1">
    <location>
        <begin position="315"/>
        <end position="330"/>
    </location>
</feature>
<dbReference type="Proteomes" id="UP001324115">
    <property type="component" value="Unassembled WGS sequence"/>
</dbReference>
<accession>A0AAN7E298</accession>
<dbReference type="Pfam" id="PF12796">
    <property type="entry name" value="Ank_2"/>
    <property type="match status" value="1"/>
</dbReference>
<dbReference type="InterPro" id="IPR002110">
    <property type="entry name" value="Ankyrin_rpt"/>
</dbReference>
<dbReference type="AlphaFoldDB" id="A0AAN7E298"/>
<dbReference type="Gene3D" id="1.25.40.20">
    <property type="entry name" value="Ankyrin repeat-containing domain"/>
    <property type="match status" value="3"/>
</dbReference>
<dbReference type="PANTHER" id="PTHR24177:SF103">
    <property type="entry name" value="PGG DOMAIN-CONTAINING PROTEIN"/>
    <property type="match status" value="1"/>
</dbReference>
<feature type="compositionally biased region" description="Basic and acidic residues" evidence="1">
    <location>
        <begin position="50"/>
        <end position="66"/>
    </location>
</feature>
<dbReference type="InterPro" id="IPR026961">
    <property type="entry name" value="PGG_dom"/>
</dbReference>
<keyword evidence="2" id="KW-0812">Transmembrane</keyword>
<feature type="transmembrane region" description="Helical" evidence="2">
    <location>
        <begin position="666"/>
        <end position="687"/>
    </location>
</feature>
<dbReference type="SMART" id="SM00248">
    <property type="entry name" value="ANK"/>
    <property type="match status" value="4"/>
</dbReference>
<dbReference type="GO" id="GO:0016020">
    <property type="term" value="C:membrane"/>
    <property type="evidence" value="ECO:0007669"/>
    <property type="project" value="TreeGrafter"/>
</dbReference>
<gene>
    <name evidence="4" type="ORF">RGQ29_009094</name>
</gene>
<evidence type="ECO:0000256" key="1">
    <source>
        <dbReference type="SAM" id="MobiDB-lite"/>
    </source>
</evidence>
<feature type="domain" description="PGG" evidence="3">
    <location>
        <begin position="617"/>
        <end position="723"/>
    </location>
</feature>
<dbReference type="SUPFAM" id="SSF48403">
    <property type="entry name" value="Ankyrin repeat"/>
    <property type="match status" value="1"/>
</dbReference>
<dbReference type="PANTHER" id="PTHR24177">
    <property type="entry name" value="CASKIN"/>
    <property type="match status" value="1"/>
</dbReference>
<keyword evidence="2" id="KW-1133">Transmembrane helix</keyword>
<dbReference type="InterPro" id="IPR036770">
    <property type="entry name" value="Ankyrin_rpt-contain_sf"/>
</dbReference>
<feature type="region of interest" description="Disordered" evidence="1">
    <location>
        <begin position="315"/>
        <end position="337"/>
    </location>
</feature>